<feature type="binding site" evidence="10">
    <location>
        <position position="141"/>
    </location>
    <ligand>
        <name>Zn(2+)</name>
        <dbReference type="ChEBI" id="CHEBI:29105"/>
        <label>1</label>
        <note>catalytic</note>
    </ligand>
</feature>
<accession>A0A2U1K7I3</accession>
<keyword evidence="6 10" id="KW-0255">Endonuclease</keyword>
<dbReference type="CDD" id="cd07717">
    <property type="entry name" value="RNaseZ_ZiPD-like_MBL-fold"/>
    <property type="match status" value="1"/>
</dbReference>
<reference evidence="12 13" key="1">
    <citation type="submission" date="2018-04" db="EMBL/GenBank/DDBJ databases">
        <title>Camelliibacillus theae gen. nov., sp. nov., isolated from Pu'er tea.</title>
        <authorList>
            <person name="Niu L."/>
        </authorList>
    </citation>
    <scope>NUCLEOTIDE SEQUENCE [LARGE SCALE GENOMIC DNA]</scope>
    <source>
        <strain evidence="12 13">T8</strain>
    </source>
</reference>
<comment type="function">
    <text evidence="9 10">Zinc phosphodiesterase, which displays some tRNA 3'-processing endonuclease activity. Probably involved in tRNA maturation, by removing a 3'-trailer from precursor tRNA.</text>
</comment>
<name>A0A2U1K7I3_9BACI</name>
<evidence type="ECO:0000256" key="5">
    <source>
        <dbReference type="ARBA" id="ARBA00022723"/>
    </source>
</evidence>
<keyword evidence="7 10" id="KW-0378">Hydrolase</keyword>
<dbReference type="Pfam" id="PF12706">
    <property type="entry name" value="Lactamase_B_2"/>
    <property type="match status" value="1"/>
</dbReference>
<comment type="cofactor">
    <cofactor evidence="10">
        <name>Zn(2+)</name>
        <dbReference type="ChEBI" id="CHEBI:29105"/>
    </cofactor>
    <text evidence="10">Binds 2 Zn(2+) ions.</text>
</comment>
<keyword evidence="5 10" id="KW-0479">Metal-binding</keyword>
<keyword evidence="3 10" id="KW-0819">tRNA processing</keyword>
<dbReference type="RefSeq" id="WP_116553145.1">
    <property type="nucleotide sequence ID" value="NZ_QCZG01000002.1"/>
</dbReference>
<organism evidence="12 13">
    <name type="scientific">Pueribacillus theae</name>
    <dbReference type="NCBI Taxonomy" id="2171751"/>
    <lineage>
        <taxon>Bacteria</taxon>
        <taxon>Bacillati</taxon>
        <taxon>Bacillota</taxon>
        <taxon>Bacilli</taxon>
        <taxon>Bacillales</taxon>
        <taxon>Bacillaceae</taxon>
        <taxon>Pueribacillus</taxon>
    </lineage>
</organism>
<dbReference type="Pfam" id="PF23023">
    <property type="entry name" value="Anti-Pycsar_Apyc1"/>
    <property type="match status" value="1"/>
</dbReference>
<feature type="binding site" evidence="10">
    <location>
        <position position="212"/>
    </location>
    <ligand>
        <name>Zn(2+)</name>
        <dbReference type="ChEBI" id="CHEBI:29105"/>
        <label>2</label>
        <note>catalytic</note>
    </ligand>
</feature>
<feature type="binding site" evidence="10">
    <location>
        <position position="212"/>
    </location>
    <ligand>
        <name>Zn(2+)</name>
        <dbReference type="ChEBI" id="CHEBI:29105"/>
        <label>1</label>
        <note>catalytic</note>
    </ligand>
</feature>
<dbReference type="GO" id="GO:0042802">
    <property type="term" value="F:identical protein binding"/>
    <property type="evidence" value="ECO:0007669"/>
    <property type="project" value="UniProtKB-ARBA"/>
</dbReference>
<gene>
    <name evidence="10 12" type="primary">rnz</name>
    <name evidence="12" type="ORF">DCC39_01665</name>
</gene>
<evidence type="ECO:0000313" key="12">
    <source>
        <dbReference type="EMBL" id="PWA13184.1"/>
    </source>
</evidence>
<feature type="binding site" evidence="10">
    <location>
        <position position="64"/>
    </location>
    <ligand>
        <name>Zn(2+)</name>
        <dbReference type="ChEBI" id="CHEBI:29105"/>
        <label>1</label>
        <note>catalytic</note>
    </ligand>
</feature>
<evidence type="ECO:0000256" key="10">
    <source>
        <dbReference type="HAMAP-Rule" id="MF_01818"/>
    </source>
</evidence>
<protein>
    <recommendedName>
        <fullName evidence="2 10">Ribonuclease Z</fullName>
        <shortName evidence="10">RNase Z</shortName>
        <ecNumber evidence="2 10">3.1.26.11</ecNumber>
    </recommendedName>
    <alternativeName>
        <fullName evidence="10">tRNA 3 endonuclease</fullName>
    </alternativeName>
    <alternativeName>
        <fullName evidence="10">tRNase Z</fullName>
    </alternativeName>
</protein>
<feature type="binding site" evidence="10">
    <location>
        <position position="68"/>
    </location>
    <ligand>
        <name>Zn(2+)</name>
        <dbReference type="ChEBI" id="CHEBI:29105"/>
        <label>2</label>
        <note>catalytic</note>
    </ligand>
</feature>
<evidence type="ECO:0000313" key="13">
    <source>
        <dbReference type="Proteomes" id="UP000245998"/>
    </source>
</evidence>
<dbReference type="InterPro" id="IPR013471">
    <property type="entry name" value="RNase_Z/BN"/>
</dbReference>
<dbReference type="InterPro" id="IPR001279">
    <property type="entry name" value="Metallo-B-lactamas"/>
</dbReference>
<feature type="binding site" evidence="10">
    <location>
        <position position="270"/>
    </location>
    <ligand>
        <name>Zn(2+)</name>
        <dbReference type="ChEBI" id="CHEBI:29105"/>
        <label>2</label>
        <note>catalytic</note>
    </ligand>
</feature>
<dbReference type="SUPFAM" id="SSF56281">
    <property type="entry name" value="Metallo-hydrolase/oxidoreductase"/>
    <property type="match status" value="1"/>
</dbReference>
<feature type="domain" description="Metallo-beta-lactamase" evidence="11">
    <location>
        <begin position="16"/>
        <end position="201"/>
    </location>
</feature>
<keyword evidence="8 10" id="KW-0862">Zinc</keyword>
<dbReference type="NCBIfam" id="TIGR02651">
    <property type="entry name" value="RNase_Z"/>
    <property type="match status" value="1"/>
</dbReference>
<dbReference type="FunFam" id="3.60.15.10:FF:000002">
    <property type="entry name" value="Ribonuclease Z"/>
    <property type="match status" value="1"/>
</dbReference>
<evidence type="ECO:0000256" key="3">
    <source>
        <dbReference type="ARBA" id="ARBA00022694"/>
    </source>
</evidence>
<feature type="active site" description="Proton acceptor" evidence="10">
    <location>
        <position position="68"/>
    </location>
</feature>
<comment type="similarity">
    <text evidence="10">Belongs to the RNase Z family.</text>
</comment>
<evidence type="ECO:0000259" key="11">
    <source>
        <dbReference type="SMART" id="SM00849"/>
    </source>
</evidence>
<dbReference type="EMBL" id="QCZG01000002">
    <property type="protein sequence ID" value="PWA13184.1"/>
    <property type="molecule type" value="Genomic_DNA"/>
</dbReference>
<evidence type="ECO:0000256" key="9">
    <source>
        <dbReference type="ARBA" id="ARBA00057812"/>
    </source>
</evidence>
<dbReference type="InterPro" id="IPR036866">
    <property type="entry name" value="RibonucZ/Hydroxyglut_hydro"/>
</dbReference>
<evidence type="ECO:0000256" key="2">
    <source>
        <dbReference type="ARBA" id="ARBA00012477"/>
    </source>
</evidence>
<comment type="catalytic activity">
    <reaction evidence="10">
        <text>Endonucleolytic cleavage of RNA, removing extra 3' nucleotides from tRNA precursor, generating 3' termini of tRNAs. A 3'-hydroxy group is left at the tRNA terminus and a 5'-phosphoryl group is left at the trailer molecule.</text>
        <dbReference type="EC" id="3.1.26.11"/>
    </reaction>
</comment>
<dbReference type="AlphaFoldDB" id="A0A2U1K7I3"/>
<evidence type="ECO:0000256" key="1">
    <source>
        <dbReference type="ARBA" id="ARBA00011738"/>
    </source>
</evidence>
<dbReference type="Gene3D" id="3.60.15.10">
    <property type="entry name" value="Ribonuclease Z/Hydroxyacylglutathione hydrolase-like"/>
    <property type="match status" value="1"/>
</dbReference>
<dbReference type="SMART" id="SM00849">
    <property type="entry name" value="Lactamase_B"/>
    <property type="match status" value="1"/>
</dbReference>
<evidence type="ECO:0000256" key="4">
    <source>
        <dbReference type="ARBA" id="ARBA00022722"/>
    </source>
</evidence>
<keyword evidence="4 10" id="KW-0540">Nuclease</keyword>
<evidence type="ECO:0000256" key="8">
    <source>
        <dbReference type="ARBA" id="ARBA00022833"/>
    </source>
</evidence>
<dbReference type="PANTHER" id="PTHR46018:SF2">
    <property type="entry name" value="ZINC PHOSPHODIESTERASE ELAC PROTEIN 1"/>
    <property type="match status" value="1"/>
</dbReference>
<dbReference type="NCBIfam" id="NF000801">
    <property type="entry name" value="PRK00055.1-3"/>
    <property type="match status" value="1"/>
</dbReference>
<comment type="subunit">
    <text evidence="1 10">Homodimer.</text>
</comment>
<evidence type="ECO:0000256" key="7">
    <source>
        <dbReference type="ARBA" id="ARBA00022801"/>
    </source>
</evidence>
<comment type="caution">
    <text evidence="12">The sequence shown here is derived from an EMBL/GenBank/DDBJ whole genome shotgun (WGS) entry which is preliminary data.</text>
</comment>
<sequence>MELHFLGTGAGVPSKQRNTTAIALKFLNDYKGALWLFDCGEATQHQMLYTSLKLSKLERIFITHLHGDHIYGLPGVLGSRSFQGGKSPLTVYGPKGIDKFIKATLSISETHLHYPLKVVEVEDGMSIDLKSHTVTVKELEHAIQSFGYRMKEKKKPGSLLVDRLKEIGVKPGPAYAALKKGERVTLDDGRILNGEDFVGPKKPGKTVVILGDTRVCKNAEVLAENADILVHEATFMESDRKIAYEYFHSTTVDAARIANRANVSKLILTHISSRYQGEQSNLLLKEARKVFKNTFLASDLDIFTF</sequence>
<keyword evidence="13" id="KW-1185">Reference proteome</keyword>
<feature type="binding site" evidence="10">
    <location>
        <position position="66"/>
    </location>
    <ligand>
        <name>Zn(2+)</name>
        <dbReference type="ChEBI" id="CHEBI:29105"/>
        <label>1</label>
        <note>catalytic</note>
    </ligand>
</feature>
<dbReference type="HAMAP" id="MF_01818">
    <property type="entry name" value="RNase_Z_BN"/>
    <property type="match status" value="1"/>
</dbReference>
<dbReference type="GO" id="GO:0042781">
    <property type="term" value="F:3'-tRNA processing endoribonuclease activity"/>
    <property type="evidence" value="ECO:0007669"/>
    <property type="project" value="UniProtKB-UniRule"/>
</dbReference>
<feature type="binding site" evidence="10">
    <location>
        <position position="69"/>
    </location>
    <ligand>
        <name>Zn(2+)</name>
        <dbReference type="ChEBI" id="CHEBI:29105"/>
        <label>2</label>
        <note>catalytic</note>
    </ligand>
</feature>
<proteinExistence type="inferred from homology"/>
<dbReference type="PANTHER" id="PTHR46018">
    <property type="entry name" value="ZINC PHOSPHODIESTERASE ELAC PROTEIN 1"/>
    <property type="match status" value="1"/>
</dbReference>
<dbReference type="Proteomes" id="UP000245998">
    <property type="component" value="Unassembled WGS sequence"/>
</dbReference>
<evidence type="ECO:0000256" key="6">
    <source>
        <dbReference type="ARBA" id="ARBA00022759"/>
    </source>
</evidence>
<dbReference type="GO" id="GO:0008270">
    <property type="term" value="F:zinc ion binding"/>
    <property type="evidence" value="ECO:0007669"/>
    <property type="project" value="UniProtKB-UniRule"/>
</dbReference>
<dbReference type="OrthoDB" id="9800940at2"/>
<dbReference type="EC" id="3.1.26.11" evidence="2 10"/>